<dbReference type="Proteomes" id="UP000219338">
    <property type="component" value="Unassembled WGS sequence"/>
</dbReference>
<feature type="chain" id="PRO_5012040857" evidence="1">
    <location>
        <begin position="24"/>
        <end position="87"/>
    </location>
</feature>
<dbReference type="AlphaFoldDB" id="A0A284RQR7"/>
<name>A0A284RQR7_ARMOS</name>
<evidence type="ECO:0000313" key="3">
    <source>
        <dbReference type="Proteomes" id="UP000219338"/>
    </source>
</evidence>
<accession>A0A284RQR7</accession>
<sequence length="87" mass="9550">MTPSTIALLTFAVPLRGAIPCAAQERWPRVEIGLAPEKGKIIDFVPAKNINTYFSLHLRTGIAVQHPPDTYNALEYSARSIILFSGL</sequence>
<evidence type="ECO:0000256" key="1">
    <source>
        <dbReference type="SAM" id="SignalP"/>
    </source>
</evidence>
<dbReference type="EMBL" id="FUEG01000013">
    <property type="protein sequence ID" value="SJL11126.1"/>
    <property type="molecule type" value="Genomic_DNA"/>
</dbReference>
<protein>
    <submittedName>
        <fullName evidence="2">Uncharacterized protein</fullName>
    </submittedName>
</protein>
<keyword evidence="1" id="KW-0732">Signal</keyword>
<reference evidence="3" key="1">
    <citation type="journal article" date="2017" name="Nat. Ecol. Evol.">
        <title>Genome expansion and lineage-specific genetic innovations in the forest pathogenic fungi Armillaria.</title>
        <authorList>
            <person name="Sipos G."/>
            <person name="Prasanna A.N."/>
            <person name="Walter M.C."/>
            <person name="O'Connor E."/>
            <person name="Balint B."/>
            <person name="Krizsan K."/>
            <person name="Kiss B."/>
            <person name="Hess J."/>
            <person name="Varga T."/>
            <person name="Slot J."/>
            <person name="Riley R."/>
            <person name="Boka B."/>
            <person name="Rigling D."/>
            <person name="Barry K."/>
            <person name="Lee J."/>
            <person name="Mihaltcheva S."/>
            <person name="LaButti K."/>
            <person name="Lipzen A."/>
            <person name="Waldron R."/>
            <person name="Moloney N.M."/>
            <person name="Sperisen C."/>
            <person name="Kredics L."/>
            <person name="Vagvoelgyi C."/>
            <person name="Patrignani A."/>
            <person name="Fitzpatrick D."/>
            <person name="Nagy I."/>
            <person name="Doyle S."/>
            <person name="Anderson J.B."/>
            <person name="Grigoriev I.V."/>
            <person name="Gueldener U."/>
            <person name="Muensterkoetter M."/>
            <person name="Nagy L.G."/>
        </authorList>
    </citation>
    <scope>NUCLEOTIDE SEQUENCE [LARGE SCALE GENOMIC DNA]</scope>
    <source>
        <strain evidence="3">C18/9</strain>
    </source>
</reference>
<proteinExistence type="predicted"/>
<organism evidence="2 3">
    <name type="scientific">Armillaria ostoyae</name>
    <name type="common">Armillaria root rot fungus</name>
    <dbReference type="NCBI Taxonomy" id="47428"/>
    <lineage>
        <taxon>Eukaryota</taxon>
        <taxon>Fungi</taxon>
        <taxon>Dikarya</taxon>
        <taxon>Basidiomycota</taxon>
        <taxon>Agaricomycotina</taxon>
        <taxon>Agaricomycetes</taxon>
        <taxon>Agaricomycetidae</taxon>
        <taxon>Agaricales</taxon>
        <taxon>Marasmiineae</taxon>
        <taxon>Physalacriaceae</taxon>
        <taxon>Armillaria</taxon>
    </lineage>
</organism>
<evidence type="ECO:0000313" key="2">
    <source>
        <dbReference type="EMBL" id="SJL11126.1"/>
    </source>
</evidence>
<gene>
    <name evidence="2" type="ORF">ARMOST_14529</name>
</gene>
<feature type="signal peptide" evidence="1">
    <location>
        <begin position="1"/>
        <end position="23"/>
    </location>
</feature>
<keyword evidence="3" id="KW-1185">Reference proteome</keyword>